<dbReference type="AlphaFoldDB" id="A0A7W3XQC4"/>
<evidence type="ECO:0000313" key="6">
    <source>
        <dbReference type="Proteomes" id="UP000567067"/>
    </source>
</evidence>
<reference evidence="5 6" key="1">
    <citation type="submission" date="2020-08" db="EMBL/GenBank/DDBJ databases">
        <title>Genomic Encyclopedia of Type Strains, Phase III (KMG-III): the genomes of soil and plant-associated and newly described type strains.</title>
        <authorList>
            <person name="Whitman W."/>
        </authorList>
    </citation>
    <scope>NUCLEOTIDE SEQUENCE [LARGE SCALE GENOMIC DNA]</scope>
    <source>
        <strain evidence="5 6">CECT 8693</strain>
    </source>
</reference>
<dbReference type="InterPro" id="IPR036390">
    <property type="entry name" value="WH_DNA-bd_sf"/>
</dbReference>
<dbReference type="PANTHER" id="PTHR42756">
    <property type="entry name" value="TRANSCRIPTIONAL REGULATOR, MARR"/>
    <property type="match status" value="1"/>
</dbReference>
<sequence>MFNLDDCLAFITNRSGKIFAEALENEFRPSRITRSQWIAMYYIYTNESITQRELADKMAIKEPSVVRLLQKLEFENLLYRSGSNTDKRIKQLELTAKGQQICLALIPTAESFKNYTVRGIPEEDLQTFQRVLNTMIHNTIQDKMKKEN</sequence>
<gene>
    <name evidence="5" type="ORF">FHR92_000788</name>
</gene>
<dbReference type="PANTHER" id="PTHR42756:SF1">
    <property type="entry name" value="TRANSCRIPTIONAL REPRESSOR OF EMRAB OPERON"/>
    <property type="match status" value="1"/>
</dbReference>
<organism evidence="5 6">
    <name type="scientific">Fontibacillus solani</name>
    <dbReference type="NCBI Taxonomy" id="1572857"/>
    <lineage>
        <taxon>Bacteria</taxon>
        <taxon>Bacillati</taxon>
        <taxon>Bacillota</taxon>
        <taxon>Bacilli</taxon>
        <taxon>Bacillales</taxon>
        <taxon>Paenibacillaceae</taxon>
        <taxon>Fontibacillus</taxon>
    </lineage>
</organism>
<dbReference type="InterPro" id="IPR036388">
    <property type="entry name" value="WH-like_DNA-bd_sf"/>
</dbReference>
<dbReference type="SUPFAM" id="SSF46785">
    <property type="entry name" value="Winged helix' DNA-binding domain"/>
    <property type="match status" value="1"/>
</dbReference>
<keyword evidence="3" id="KW-0804">Transcription</keyword>
<evidence type="ECO:0000259" key="4">
    <source>
        <dbReference type="PROSITE" id="PS50995"/>
    </source>
</evidence>
<evidence type="ECO:0000256" key="2">
    <source>
        <dbReference type="ARBA" id="ARBA00023125"/>
    </source>
</evidence>
<protein>
    <submittedName>
        <fullName evidence="5">DNA-binding MarR family transcriptional regulator</fullName>
    </submittedName>
</protein>
<evidence type="ECO:0000256" key="3">
    <source>
        <dbReference type="ARBA" id="ARBA00023163"/>
    </source>
</evidence>
<evidence type="ECO:0000256" key="1">
    <source>
        <dbReference type="ARBA" id="ARBA00023015"/>
    </source>
</evidence>
<dbReference type="GO" id="GO:0003677">
    <property type="term" value="F:DNA binding"/>
    <property type="evidence" value="ECO:0007669"/>
    <property type="project" value="UniProtKB-KW"/>
</dbReference>
<keyword evidence="1" id="KW-0805">Transcription regulation</keyword>
<proteinExistence type="predicted"/>
<dbReference type="SMART" id="SM00347">
    <property type="entry name" value="HTH_MARR"/>
    <property type="match status" value="1"/>
</dbReference>
<dbReference type="PROSITE" id="PS50995">
    <property type="entry name" value="HTH_MARR_2"/>
    <property type="match status" value="1"/>
</dbReference>
<dbReference type="Proteomes" id="UP000567067">
    <property type="component" value="Unassembled WGS sequence"/>
</dbReference>
<dbReference type="GO" id="GO:0003700">
    <property type="term" value="F:DNA-binding transcription factor activity"/>
    <property type="evidence" value="ECO:0007669"/>
    <property type="project" value="InterPro"/>
</dbReference>
<accession>A0A7W3XQC4</accession>
<comment type="caution">
    <text evidence="5">The sequence shown here is derived from an EMBL/GenBank/DDBJ whole genome shotgun (WGS) entry which is preliminary data.</text>
</comment>
<dbReference type="EMBL" id="JACJIP010000003">
    <property type="protein sequence ID" value="MBA9084334.1"/>
    <property type="molecule type" value="Genomic_DNA"/>
</dbReference>
<dbReference type="RefSeq" id="WP_182534388.1">
    <property type="nucleotide sequence ID" value="NZ_JACJIP010000003.1"/>
</dbReference>
<dbReference type="InterPro" id="IPR000835">
    <property type="entry name" value="HTH_MarR-typ"/>
</dbReference>
<dbReference type="PRINTS" id="PR00598">
    <property type="entry name" value="HTHMARR"/>
</dbReference>
<dbReference type="Gene3D" id="1.10.10.10">
    <property type="entry name" value="Winged helix-like DNA-binding domain superfamily/Winged helix DNA-binding domain"/>
    <property type="match status" value="1"/>
</dbReference>
<feature type="domain" description="HTH marR-type" evidence="4">
    <location>
        <begin position="1"/>
        <end position="137"/>
    </location>
</feature>
<keyword evidence="2 5" id="KW-0238">DNA-binding</keyword>
<evidence type="ECO:0000313" key="5">
    <source>
        <dbReference type="EMBL" id="MBA9084334.1"/>
    </source>
</evidence>
<name>A0A7W3XQC4_9BACL</name>
<dbReference type="Pfam" id="PF01047">
    <property type="entry name" value="MarR"/>
    <property type="match status" value="1"/>
</dbReference>
<keyword evidence="6" id="KW-1185">Reference proteome</keyword>